<dbReference type="Gene3D" id="3.40.50.2300">
    <property type="match status" value="2"/>
</dbReference>
<name>A0A926NX24_9HYPH</name>
<dbReference type="PANTHER" id="PTHR30483">
    <property type="entry name" value="LEUCINE-SPECIFIC-BINDING PROTEIN"/>
    <property type="match status" value="1"/>
</dbReference>
<dbReference type="InterPro" id="IPR028082">
    <property type="entry name" value="Peripla_BP_I"/>
</dbReference>
<dbReference type="InterPro" id="IPR028081">
    <property type="entry name" value="Leu-bd"/>
</dbReference>
<dbReference type="SUPFAM" id="SSF53822">
    <property type="entry name" value="Periplasmic binding protein-like I"/>
    <property type="match status" value="1"/>
</dbReference>
<dbReference type="GO" id="GO:0006865">
    <property type="term" value="P:amino acid transport"/>
    <property type="evidence" value="ECO:0007669"/>
    <property type="project" value="UniProtKB-KW"/>
</dbReference>
<comment type="similarity">
    <text evidence="1">Belongs to the leucine-binding protein family.</text>
</comment>
<comment type="caution">
    <text evidence="6">The sequence shown here is derived from an EMBL/GenBank/DDBJ whole genome shotgun (WGS) entry which is preliminary data.</text>
</comment>
<dbReference type="PANTHER" id="PTHR30483:SF37">
    <property type="entry name" value="ABC TRANSPORTER SUBSTRATE-BINDING PROTEIN"/>
    <property type="match status" value="1"/>
</dbReference>
<evidence type="ECO:0000313" key="7">
    <source>
        <dbReference type="Proteomes" id="UP000598467"/>
    </source>
</evidence>
<keyword evidence="3" id="KW-0813">Transport</keyword>
<feature type="signal peptide" evidence="4">
    <location>
        <begin position="1"/>
        <end position="29"/>
    </location>
</feature>
<protein>
    <submittedName>
        <fullName evidence="6">Amino acid ABC transporter substrate-binding protein</fullName>
    </submittedName>
</protein>
<dbReference type="EMBL" id="JABFCZ010000005">
    <property type="protein sequence ID" value="MBD1545670.1"/>
    <property type="molecule type" value="Genomic_DNA"/>
</dbReference>
<feature type="domain" description="Leucine-binding protein" evidence="5">
    <location>
        <begin position="32"/>
        <end position="370"/>
    </location>
</feature>
<dbReference type="InterPro" id="IPR051010">
    <property type="entry name" value="BCAA_transport"/>
</dbReference>
<dbReference type="Pfam" id="PF13458">
    <property type="entry name" value="Peripla_BP_6"/>
    <property type="match status" value="1"/>
</dbReference>
<feature type="chain" id="PRO_5037572319" evidence="4">
    <location>
        <begin position="30"/>
        <end position="403"/>
    </location>
</feature>
<dbReference type="RefSeq" id="WP_190290346.1">
    <property type="nucleotide sequence ID" value="NZ_JABFCZ010000005.1"/>
</dbReference>
<evidence type="ECO:0000256" key="3">
    <source>
        <dbReference type="ARBA" id="ARBA00022970"/>
    </source>
</evidence>
<organism evidence="6 7">
    <name type="scientific">Roseibium aggregatum</name>
    <dbReference type="NCBI Taxonomy" id="187304"/>
    <lineage>
        <taxon>Bacteria</taxon>
        <taxon>Pseudomonadati</taxon>
        <taxon>Pseudomonadota</taxon>
        <taxon>Alphaproteobacteria</taxon>
        <taxon>Hyphomicrobiales</taxon>
        <taxon>Stappiaceae</taxon>
        <taxon>Roseibium</taxon>
    </lineage>
</organism>
<evidence type="ECO:0000256" key="1">
    <source>
        <dbReference type="ARBA" id="ARBA00010062"/>
    </source>
</evidence>
<evidence type="ECO:0000259" key="5">
    <source>
        <dbReference type="Pfam" id="PF13458"/>
    </source>
</evidence>
<evidence type="ECO:0000256" key="4">
    <source>
        <dbReference type="SAM" id="SignalP"/>
    </source>
</evidence>
<reference evidence="6" key="1">
    <citation type="submission" date="2020-05" db="EMBL/GenBank/DDBJ databases">
        <title>Identification of trans-AT polyketide cluster in two marine bacteria, producers of a novel glutaramide-containing polyketide sesbanimide D and analogs.</title>
        <authorList>
            <person name="Kacar D."/>
            <person name="Rodriguez P."/>
            <person name="Canedo L."/>
            <person name="Gonzalez E."/>
            <person name="Galan B."/>
            <person name="De La Calle F."/>
            <person name="Garcia J.L."/>
        </authorList>
    </citation>
    <scope>NUCLEOTIDE SEQUENCE</scope>
    <source>
        <strain evidence="6">PHM038</strain>
    </source>
</reference>
<accession>A0A926NX24</accession>
<dbReference type="AlphaFoldDB" id="A0A926NX24"/>
<evidence type="ECO:0000313" key="6">
    <source>
        <dbReference type="EMBL" id="MBD1545670.1"/>
    </source>
</evidence>
<evidence type="ECO:0000256" key="2">
    <source>
        <dbReference type="ARBA" id="ARBA00022729"/>
    </source>
</evidence>
<gene>
    <name evidence="6" type="ORF">HK439_05310</name>
</gene>
<proteinExistence type="inferred from homology"/>
<sequence length="403" mass="43450">MNRREVLARLSTGLAVVGTAGLLSFSALAADTIKIGAVAPKTGPLAGGAAVSQWPNIELWAKEVNDRGGLKLKDGQKKVEIIEYDDKTNPGEHIKAAQRLATQDKVDFIIAPYGTGFNVAAAPIYAKYGYPQIAVTSISDQIGELTGRYPGLFFTLGSTTDFVQGVVHVLTGLREKGDIGNKIAMVNVADAFGIELADVARPLFTEAGFEIVYDKSYPLGTPDLSPIIKGAKAANPDAFVAWSYPPDTFGLTEQAIIEDFQVKAFYTAVATAFPAYGGKFGSKINNVLGAGGTNPDDPKIADYRKRHKEVTGKEPDYWASANTYAALEVLAQAIEGVGEADREKVTQYIKDHSFDTVMGELKFENQNSRKYWTVGQWQDGVFRGVDAVNIDGAAPVRVKEGWE</sequence>
<dbReference type="CDD" id="cd06338">
    <property type="entry name" value="PBP1_ABC_ligand_binding-like"/>
    <property type="match status" value="1"/>
</dbReference>
<dbReference type="Proteomes" id="UP000598467">
    <property type="component" value="Unassembled WGS sequence"/>
</dbReference>
<keyword evidence="2 4" id="KW-0732">Signal</keyword>
<keyword evidence="3" id="KW-0029">Amino-acid transport</keyword>